<evidence type="ECO:0000259" key="4">
    <source>
        <dbReference type="Pfam" id="PF12682"/>
    </source>
</evidence>
<dbReference type="InterPro" id="IPR029039">
    <property type="entry name" value="Flavoprotein-like_sf"/>
</dbReference>
<keyword evidence="3" id="KW-0732">Signal</keyword>
<dbReference type="Proteomes" id="UP001589645">
    <property type="component" value="Unassembled WGS sequence"/>
</dbReference>
<dbReference type="RefSeq" id="WP_390190407.1">
    <property type="nucleotide sequence ID" value="NZ_JBHMEP010000001.1"/>
</dbReference>
<evidence type="ECO:0000256" key="1">
    <source>
        <dbReference type="ARBA" id="ARBA00022630"/>
    </source>
</evidence>
<dbReference type="SUPFAM" id="SSF52218">
    <property type="entry name" value="Flavoproteins"/>
    <property type="match status" value="1"/>
</dbReference>
<evidence type="ECO:0000313" key="5">
    <source>
        <dbReference type="EMBL" id="MFB9134485.1"/>
    </source>
</evidence>
<feature type="domain" description="Flavodoxin-like" evidence="4">
    <location>
        <begin position="71"/>
        <end position="216"/>
    </location>
</feature>
<sequence length="220" mass="24862">MTNTMSALIRLMLLAFVATSSAKAIADDGSSKAQPHNILVVYFSQPEDVSLDGVDAVSGASVLQKNQQRLGATQYIAHLIKEKVDADLYRIEPEQPYPRVHGPLVDFAEQEKKNNARPEIKESLPNLEQYDIVFVGYPIWWYRMPMILYTFWEENDFSGKTIIPFSTHGGSRLSGSVREIRKLQPNAHVVTDAFTISRDDVADSSTPDEVYEWLEEIKVK</sequence>
<dbReference type="EMBL" id="JBHMEP010000001">
    <property type="protein sequence ID" value="MFB9134485.1"/>
    <property type="molecule type" value="Genomic_DNA"/>
</dbReference>
<gene>
    <name evidence="5" type="ORF">ACFFUV_05800</name>
</gene>
<organism evidence="5 6">
    <name type="scientific">Vibrio olivae</name>
    <dbReference type="NCBI Taxonomy" id="1243002"/>
    <lineage>
        <taxon>Bacteria</taxon>
        <taxon>Pseudomonadati</taxon>
        <taxon>Pseudomonadota</taxon>
        <taxon>Gammaproteobacteria</taxon>
        <taxon>Vibrionales</taxon>
        <taxon>Vibrionaceae</taxon>
        <taxon>Vibrio</taxon>
    </lineage>
</organism>
<evidence type="ECO:0000256" key="2">
    <source>
        <dbReference type="ARBA" id="ARBA00022643"/>
    </source>
</evidence>
<keyword evidence="2" id="KW-0288">FMN</keyword>
<comment type="caution">
    <text evidence="5">The sequence shown here is derived from an EMBL/GenBank/DDBJ whole genome shotgun (WGS) entry which is preliminary data.</text>
</comment>
<evidence type="ECO:0000313" key="6">
    <source>
        <dbReference type="Proteomes" id="UP001589645"/>
    </source>
</evidence>
<feature type="signal peptide" evidence="3">
    <location>
        <begin position="1"/>
        <end position="26"/>
    </location>
</feature>
<dbReference type="Pfam" id="PF12682">
    <property type="entry name" value="Flavodoxin_4"/>
    <property type="match status" value="1"/>
</dbReference>
<keyword evidence="6" id="KW-1185">Reference proteome</keyword>
<name>A0ABV5HKI1_9VIBR</name>
<evidence type="ECO:0000256" key="3">
    <source>
        <dbReference type="SAM" id="SignalP"/>
    </source>
</evidence>
<accession>A0ABV5HKI1</accession>
<dbReference type="NCBIfam" id="NF005389">
    <property type="entry name" value="PRK06934.1"/>
    <property type="match status" value="1"/>
</dbReference>
<dbReference type="PANTHER" id="PTHR39201:SF1">
    <property type="entry name" value="FLAVODOXIN-LIKE DOMAIN-CONTAINING PROTEIN"/>
    <property type="match status" value="1"/>
</dbReference>
<reference evidence="5 6" key="1">
    <citation type="submission" date="2024-09" db="EMBL/GenBank/DDBJ databases">
        <authorList>
            <person name="Sun Q."/>
            <person name="Mori K."/>
        </authorList>
    </citation>
    <scope>NUCLEOTIDE SEQUENCE [LARGE SCALE GENOMIC DNA]</scope>
    <source>
        <strain evidence="5 6">CECT 8064</strain>
    </source>
</reference>
<proteinExistence type="predicted"/>
<feature type="chain" id="PRO_5046830041" evidence="3">
    <location>
        <begin position="27"/>
        <end position="220"/>
    </location>
</feature>
<protein>
    <submittedName>
        <fullName evidence="5">Flavodoxin</fullName>
    </submittedName>
</protein>
<keyword evidence="1" id="KW-0285">Flavoprotein</keyword>
<dbReference type="PANTHER" id="PTHR39201">
    <property type="entry name" value="EXPORTED PROTEIN-RELATED"/>
    <property type="match status" value="1"/>
</dbReference>
<dbReference type="InterPro" id="IPR008254">
    <property type="entry name" value="Flavodoxin/NO_synth"/>
</dbReference>
<dbReference type="Gene3D" id="3.40.50.360">
    <property type="match status" value="1"/>
</dbReference>